<dbReference type="GO" id="GO:0055085">
    <property type="term" value="P:transmembrane transport"/>
    <property type="evidence" value="ECO:0000318"/>
    <property type="project" value="GO_Central"/>
</dbReference>
<dbReference type="EMBL" id="GL871002">
    <property type="protein sequence ID" value="EGC37344.1"/>
    <property type="molecule type" value="Genomic_DNA"/>
</dbReference>
<evidence type="ECO:0008006" key="19">
    <source>
        <dbReference type="Google" id="ProtNLM"/>
    </source>
</evidence>
<dbReference type="InterPro" id="IPR039421">
    <property type="entry name" value="Type_1_exporter"/>
</dbReference>
<evidence type="ECO:0000259" key="15">
    <source>
        <dbReference type="PROSITE" id="PS50893"/>
    </source>
</evidence>
<evidence type="ECO:0000256" key="5">
    <source>
        <dbReference type="ARBA" id="ARBA00022741"/>
    </source>
</evidence>
<sequence length="1935" mass="213176">MSQPTAADKIVLEKSSNTSGLEVELHPLVLINISDHFTRQKVENNYSNTRVIGVILGLQNGRNVEICNSFELVNTEVEKVLVLDTAYLKKKYEQFKKVFPNYDLLGWYSTGSEVSKDDILLHKQILEFNESPLYLMLDTVASKNKDLPVYIYESELHMVGDEPTTIFVKTPFKIQTGEAERIGVNHIAKVTPSGSEGSGLTTHLLSMHNAISMLNIRVKALSDYLQAVKEKRLPYEHGILRKVKSLCNQLPTIDTHDFKRSYLQEYNDVLLVTYLASITKTSASLNDTIDKYLVSHEKQVHLEGPIKKSTYLQLNEILKTKHNGEIIHYIPDNSYLVSIVEGNNHNSINEIKKSIPSVQWTKPLEPRLKQSPLFKLITSKSDIIQLKVYYHVSKNEDYNQISNKLQQELNSAVKISSSSSNVLVSDILKSTDNNSIIILLNLNNINNDHIVENIIYKLSTQSLVYWIEPISKQTKNHPSNINSHYSIQNGKASVQSTPLWDLGLKGDGEIIGCADTGIDVDHCFFYDTNPIGPNHRKVISYTQIDGAGDTGDSQNGHGTHIVGTILGSLPDGSAQAIAGYVGGSPNSKVSFIDLQASANADSGLSIPSNITKIYEQTYGTNAKIHCDAWNSNIGPFYTSVTSAIDQFQYEHLDFLVIRSSGNSNNFGYSSVYSLSQESTSKNSLVVGSYNQPSSIFTASLDYWDFDSIYNSVYNKVCNLGQSVYDLSCSDLQANPADIQTECCGGSVALQQLCCKTYLATQYSTNTSIYEEFYPSVFSGIGPTSDGRLKPDLLAPGSPVISSRAFNPSTPDHCDPISGTNPSLLAMEGSSQAAAVMTAAASLVRQYYREGYFVNGVKDDEKGFAPSAALVKATLINTADFISTSIDNIYAQGFGSVSLSKLFNQTSSSTVKTFLNIPSSINGTDPIINTNDTFSYCLTLSEPSDIDITLVWTDPPASPLSAKTLVNNLDLVLLQFINGGNVTQLNGNGFADLEFDDSNNVEIIRIKQAPAGRYDIIVVGANIVVPDQTFALVIRTTGEKGMEESYCSECFYDPDNNPEQFCLIENGVGTQVCGEDNLLTKCKIYACDTGYVYDNGITKKCITTLALTLYNIVLLAVFGIIIVTVVIFILLCYKSKSLDQEKYRMMKKDDDFNGGKSLGGKSSSANSGDSNKDGNTKNGSIELGQVDEDGNGQGNNHTPGGYEDSYEPPVYDEDGRLISGQEIEISILEVISLGKPESHILGAALILSFVDIALGLAIPLVAANIFDILYSDSGEKISTTILTFALIIIGMIVVQFLYGILLALAGHKIIARLRNEMFKSLMKQDMAFFNERKTGELMSRLASDVSSVRSIISDSIPNMITQIATIGGTLIMLFIISWKLSLVVLCPLPILLVFSKFYGGYIEVISVKVQDALADAATHAAETLFNMKTVRWFSSEEKEVAKFSVLINISYKIALKMTIWNGIYSSTSGIFEQLSVFILLWYGSSLVRNGDLTPSMLIAFNLFLPFITSAVTHVATLYTTYKSYKGSSYRFFEIMQRVPEIQQEGGIQRNSVQGIVEFKNVGFTYSSNPSQPILDNVDIQFNPGSITALIGPSGGGKSTMLSLIGRLYNISGGAITLDGTDIKEFNVANLHQHISIVNQEPSLFSGTIAENIMYGKANATRDEVITACKQANAHDFIMAMPEKYDTLIGERGTSLSGGQKQRIAIARTIIKNPTVLLLDEATSELDVESERLVQEAIDRLVVGRTVIIVAHRLTTILTADIIAVVTEGGITEKGTPEELLAKKGMFYDFVQIQYGKQGEDIEIQLPTRDKSNRTTEKLRQRSETIKQIAKGKRDSVMPYPKGKNIQDYEDDYEDDRPSGSSQHRPPSTPMWRRGKKGDGKQNQSLLLVRNSTQHRGGGWQKGNVDDKLQRVLQKSRKKGFYNNQENKDIKAALVLY</sequence>
<keyword evidence="7 11" id="KW-0720">Serine protease</keyword>
<dbReference type="GO" id="GO:0000338">
    <property type="term" value="P:protein deneddylation"/>
    <property type="evidence" value="ECO:0007669"/>
    <property type="project" value="InterPro"/>
</dbReference>
<dbReference type="PROSITE" id="PS00211">
    <property type="entry name" value="ABC_TRANSPORTER_1"/>
    <property type="match status" value="1"/>
</dbReference>
<dbReference type="Gene3D" id="3.40.50.200">
    <property type="entry name" value="Peptidase S8/S53 domain"/>
    <property type="match status" value="1"/>
</dbReference>
<dbReference type="Pfam" id="PF01398">
    <property type="entry name" value="JAB"/>
    <property type="match status" value="1"/>
</dbReference>
<dbReference type="PRINTS" id="PR00723">
    <property type="entry name" value="SUBTILISIN"/>
</dbReference>
<dbReference type="SMART" id="SM00232">
    <property type="entry name" value="JAB_MPN"/>
    <property type="match status" value="1"/>
</dbReference>
<keyword evidence="3 11" id="KW-0645">Protease</keyword>
<organism evidence="17 18">
    <name type="scientific">Dictyostelium purpureum</name>
    <name type="common">Slime mold</name>
    <dbReference type="NCBI Taxonomy" id="5786"/>
    <lineage>
        <taxon>Eukaryota</taxon>
        <taxon>Amoebozoa</taxon>
        <taxon>Evosea</taxon>
        <taxon>Eumycetozoa</taxon>
        <taxon>Dictyostelia</taxon>
        <taxon>Dictyosteliales</taxon>
        <taxon>Dictyosteliaceae</taxon>
        <taxon>Dictyostelium</taxon>
    </lineage>
</organism>
<dbReference type="KEGG" id="dpp:DICPUDRAFT_150096"/>
<dbReference type="GO" id="GO:0005524">
    <property type="term" value="F:ATP binding"/>
    <property type="evidence" value="ECO:0007669"/>
    <property type="project" value="UniProtKB-KW"/>
</dbReference>
<dbReference type="GO" id="GO:0006508">
    <property type="term" value="P:proteolysis"/>
    <property type="evidence" value="ECO:0007669"/>
    <property type="project" value="UniProtKB-KW"/>
</dbReference>
<dbReference type="PROSITE" id="PS50929">
    <property type="entry name" value="ABC_TM1F"/>
    <property type="match status" value="1"/>
</dbReference>
<evidence type="ECO:0000256" key="12">
    <source>
        <dbReference type="SAM" id="MobiDB-lite"/>
    </source>
</evidence>
<dbReference type="InterPro" id="IPR037518">
    <property type="entry name" value="MPN"/>
</dbReference>
<dbReference type="InterPro" id="IPR036852">
    <property type="entry name" value="Peptidase_S8/S53_dom_sf"/>
</dbReference>
<evidence type="ECO:0000256" key="4">
    <source>
        <dbReference type="ARBA" id="ARBA00022692"/>
    </source>
</evidence>
<keyword evidence="8" id="KW-0067">ATP-binding</keyword>
<feature type="region of interest" description="Disordered" evidence="12">
    <location>
        <begin position="1829"/>
        <end position="1880"/>
    </location>
</feature>
<feature type="transmembrane region" description="Helical" evidence="13">
    <location>
        <begin position="1108"/>
        <end position="1132"/>
    </location>
</feature>
<dbReference type="InterPro" id="IPR003439">
    <property type="entry name" value="ABC_transporter-like_ATP-bd"/>
</dbReference>
<proteinExistence type="inferred from homology"/>
<dbReference type="OrthoDB" id="6500128at2759"/>
<dbReference type="GeneID" id="10500016"/>
<dbReference type="SMART" id="SM00382">
    <property type="entry name" value="AAA"/>
    <property type="match status" value="1"/>
</dbReference>
<dbReference type="InterPro" id="IPR036640">
    <property type="entry name" value="ABC1_TM_sf"/>
</dbReference>
<dbReference type="Gene3D" id="1.20.1560.10">
    <property type="entry name" value="ABC transporter type 1, transmembrane domain"/>
    <property type="match status" value="1"/>
</dbReference>
<evidence type="ECO:0000313" key="17">
    <source>
        <dbReference type="EMBL" id="EGC37344.1"/>
    </source>
</evidence>
<comment type="similarity">
    <text evidence="2">Belongs to the peptidase M67A family. CSN6 subfamily.</text>
</comment>
<dbReference type="GO" id="GO:0008237">
    <property type="term" value="F:metallopeptidase activity"/>
    <property type="evidence" value="ECO:0007669"/>
    <property type="project" value="InterPro"/>
</dbReference>
<protein>
    <recommendedName>
        <fullName evidence="19">COP9 signalosome complex subunit 6</fullName>
    </recommendedName>
</protein>
<dbReference type="eggNOG" id="KOG3050">
    <property type="taxonomic scope" value="Eukaryota"/>
</dbReference>
<dbReference type="InterPro" id="IPR008979">
    <property type="entry name" value="Galactose-bd-like_sf"/>
</dbReference>
<dbReference type="InterPro" id="IPR033859">
    <property type="entry name" value="MPN_CSN6"/>
</dbReference>
<dbReference type="InterPro" id="IPR017871">
    <property type="entry name" value="ABC_transporter-like_CS"/>
</dbReference>
<evidence type="ECO:0000259" key="16">
    <source>
        <dbReference type="PROSITE" id="PS50929"/>
    </source>
</evidence>
<dbReference type="Pfam" id="PF00664">
    <property type="entry name" value="ABC_membrane"/>
    <property type="match status" value="1"/>
</dbReference>
<dbReference type="Pfam" id="PF00005">
    <property type="entry name" value="ABC_tran"/>
    <property type="match status" value="1"/>
</dbReference>
<dbReference type="Pfam" id="PF00082">
    <property type="entry name" value="Peptidase_S8"/>
    <property type="match status" value="1"/>
</dbReference>
<accession>F0ZFF8</accession>
<dbReference type="CDD" id="cd08063">
    <property type="entry name" value="MPN_CSN6"/>
    <property type="match status" value="1"/>
</dbReference>
<dbReference type="FunCoup" id="F0ZFF8">
    <property type="interactions" value="743"/>
</dbReference>
<dbReference type="FunFam" id="3.40.50.300:FF:001443">
    <property type="entry name" value="ABC transporter, ATP-binding protein"/>
    <property type="match status" value="1"/>
</dbReference>
<dbReference type="InterPro" id="IPR000209">
    <property type="entry name" value="Peptidase_S8/S53_dom"/>
</dbReference>
<dbReference type="SUPFAM" id="SSF49785">
    <property type="entry name" value="Galactose-binding domain-like"/>
    <property type="match status" value="1"/>
</dbReference>
<reference evidence="18" key="1">
    <citation type="journal article" date="2011" name="Genome Biol.">
        <title>Comparative genomics of the social amoebae Dictyostelium discoideum and Dictyostelium purpureum.</title>
        <authorList>
            <consortium name="US DOE Joint Genome Institute (JGI-PGF)"/>
            <person name="Sucgang R."/>
            <person name="Kuo A."/>
            <person name="Tian X."/>
            <person name="Salerno W."/>
            <person name="Parikh A."/>
            <person name="Feasley C.L."/>
            <person name="Dalin E."/>
            <person name="Tu H."/>
            <person name="Huang E."/>
            <person name="Barry K."/>
            <person name="Lindquist E."/>
            <person name="Shapiro H."/>
            <person name="Bruce D."/>
            <person name="Schmutz J."/>
            <person name="Salamov A."/>
            <person name="Fey P."/>
            <person name="Gaudet P."/>
            <person name="Anjard C."/>
            <person name="Babu M.M."/>
            <person name="Basu S."/>
            <person name="Bushmanova Y."/>
            <person name="van der Wel H."/>
            <person name="Katoh-Kurasawa M."/>
            <person name="Dinh C."/>
            <person name="Coutinho P.M."/>
            <person name="Saito T."/>
            <person name="Elias M."/>
            <person name="Schaap P."/>
            <person name="Kay R.R."/>
            <person name="Henrissat B."/>
            <person name="Eichinger L."/>
            <person name="Rivero F."/>
            <person name="Putnam N.H."/>
            <person name="West C.M."/>
            <person name="Loomis W.F."/>
            <person name="Chisholm R.L."/>
            <person name="Shaulsky G."/>
            <person name="Strassmann J.E."/>
            <person name="Queller D.C."/>
            <person name="Kuspa A."/>
            <person name="Grigoriev I.V."/>
        </authorList>
    </citation>
    <scope>NUCLEOTIDE SEQUENCE [LARGE SCALE GENOMIC DNA]</scope>
    <source>
        <strain evidence="18">QSDP1</strain>
    </source>
</reference>
<dbReference type="InterPro" id="IPR011527">
    <property type="entry name" value="ABC1_TM_dom"/>
</dbReference>
<dbReference type="VEuPathDB" id="AmoebaDB:DICPUDRAFT_150096"/>
<dbReference type="CDD" id="cd18557">
    <property type="entry name" value="ABC_6TM_TAP_ABCB8_10_like"/>
    <property type="match status" value="1"/>
</dbReference>
<dbReference type="PROSITE" id="PS50893">
    <property type="entry name" value="ABC_TRANSPORTER_2"/>
    <property type="match status" value="1"/>
</dbReference>
<keyword evidence="9 13" id="KW-1133">Transmembrane helix</keyword>
<dbReference type="CDD" id="cd04842">
    <property type="entry name" value="Peptidases_S8_Kp43_protease"/>
    <property type="match status" value="1"/>
</dbReference>
<evidence type="ECO:0000256" key="11">
    <source>
        <dbReference type="PROSITE-ProRule" id="PRU01240"/>
    </source>
</evidence>
<dbReference type="PROSITE" id="PS51892">
    <property type="entry name" value="SUBTILASE"/>
    <property type="match status" value="1"/>
</dbReference>
<dbReference type="InterPro" id="IPR003593">
    <property type="entry name" value="AAA+_ATPase"/>
</dbReference>
<feature type="region of interest" description="Disordered" evidence="12">
    <location>
        <begin position="1153"/>
        <end position="1207"/>
    </location>
</feature>
<dbReference type="PANTHER" id="PTHR43394:SF1">
    <property type="entry name" value="ATP-BINDING CASSETTE SUB-FAMILY B MEMBER 10, MITOCHONDRIAL"/>
    <property type="match status" value="1"/>
</dbReference>
<dbReference type="OMA" id="KGMFYDF"/>
<evidence type="ECO:0000256" key="3">
    <source>
        <dbReference type="ARBA" id="ARBA00022670"/>
    </source>
</evidence>
<dbReference type="SUPFAM" id="SSF90123">
    <property type="entry name" value="ABC transporter transmembrane region"/>
    <property type="match status" value="1"/>
</dbReference>
<comment type="similarity">
    <text evidence="11">Belongs to the peptidase S8 family.</text>
</comment>
<feature type="domain" description="ABC transporter" evidence="15">
    <location>
        <begin position="1555"/>
        <end position="1791"/>
    </location>
</feature>
<keyword evidence="18" id="KW-1185">Reference proteome</keyword>
<dbReference type="InterPro" id="IPR034058">
    <property type="entry name" value="TagA/B/C/D_pept_dom"/>
</dbReference>
<dbReference type="GO" id="GO:0008180">
    <property type="term" value="C:COP9 signalosome"/>
    <property type="evidence" value="ECO:0007669"/>
    <property type="project" value="InterPro"/>
</dbReference>
<evidence type="ECO:0000313" key="18">
    <source>
        <dbReference type="Proteomes" id="UP000001064"/>
    </source>
</evidence>
<evidence type="ECO:0000256" key="1">
    <source>
        <dbReference type="ARBA" id="ARBA00004141"/>
    </source>
</evidence>
<evidence type="ECO:0000256" key="7">
    <source>
        <dbReference type="ARBA" id="ARBA00022825"/>
    </source>
</evidence>
<dbReference type="CDD" id="cd03249">
    <property type="entry name" value="ABC_MTABC3_MDL1_MDL2"/>
    <property type="match status" value="1"/>
</dbReference>
<dbReference type="PROSITE" id="PS50249">
    <property type="entry name" value="MPN"/>
    <property type="match status" value="1"/>
</dbReference>
<evidence type="ECO:0000256" key="8">
    <source>
        <dbReference type="ARBA" id="ARBA00022840"/>
    </source>
</evidence>
<feature type="transmembrane region" description="Helical" evidence="13">
    <location>
        <begin position="1280"/>
        <end position="1304"/>
    </location>
</feature>
<evidence type="ECO:0000256" key="6">
    <source>
        <dbReference type="ARBA" id="ARBA00022801"/>
    </source>
</evidence>
<keyword evidence="4 13" id="KW-0812">Transmembrane</keyword>
<dbReference type="SUPFAM" id="SSF52540">
    <property type="entry name" value="P-loop containing nucleoside triphosphate hydrolases"/>
    <property type="match status" value="1"/>
</dbReference>
<dbReference type="InterPro" id="IPR027417">
    <property type="entry name" value="P-loop_NTPase"/>
</dbReference>
<dbReference type="Gene3D" id="3.40.50.300">
    <property type="entry name" value="P-loop containing nucleotide triphosphate hydrolases"/>
    <property type="match status" value="1"/>
</dbReference>
<dbReference type="PANTHER" id="PTHR43394">
    <property type="entry name" value="ATP-DEPENDENT PERMEASE MDL1, MITOCHONDRIAL"/>
    <property type="match status" value="1"/>
</dbReference>
<dbReference type="Proteomes" id="UP000001064">
    <property type="component" value="Unassembled WGS sequence"/>
</dbReference>
<dbReference type="STRING" id="5786.F0ZFF8"/>
<dbReference type="InterPro" id="IPR015500">
    <property type="entry name" value="Peptidase_S8_subtilisin-rel"/>
</dbReference>
<evidence type="ECO:0000256" key="2">
    <source>
        <dbReference type="ARBA" id="ARBA00010893"/>
    </source>
</evidence>
<evidence type="ECO:0000256" key="10">
    <source>
        <dbReference type="ARBA" id="ARBA00023136"/>
    </source>
</evidence>
<dbReference type="InterPro" id="IPR024969">
    <property type="entry name" value="EIF3F/CSN6-like_C"/>
</dbReference>
<feature type="transmembrane region" description="Helical" evidence="13">
    <location>
        <begin position="1501"/>
        <end position="1520"/>
    </location>
</feature>
<keyword evidence="5" id="KW-0547">Nucleotide-binding</keyword>
<dbReference type="RefSeq" id="XP_003286158.1">
    <property type="nucleotide sequence ID" value="XM_003286110.1"/>
</dbReference>
<name>F0ZFF8_DICPU</name>
<dbReference type="GO" id="GO:0042626">
    <property type="term" value="F:ATPase-coupled transmembrane transporter activity"/>
    <property type="evidence" value="ECO:0000318"/>
    <property type="project" value="GO_Central"/>
</dbReference>
<feature type="active site" description="Charge relay system" evidence="11">
    <location>
        <position position="557"/>
    </location>
</feature>
<feature type="domain" description="ABC transmembrane type-1" evidence="16">
    <location>
        <begin position="1242"/>
        <end position="1522"/>
    </location>
</feature>
<dbReference type="Gene3D" id="2.60.120.380">
    <property type="match status" value="1"/>
</dbReference>
<evidence type="ECO:0000256" key="13">
    <source>
        <dbReference type="SAM" id="Phobius"/>
    </source>
</evidence>
<dbReference type="FunFam" id="3.40.140.10:FF:000202">
    <property type="entry name" value="COP9 signalosome complex subunit 6"/>
    <property type="match status" value="1"/>
</dbReference>
<dbReference type="Pfam" id="PF13012">
    <property type="entry name" value="MitMem_reg"/>
    <property type="match status" value="1"/>
</dbReference>
<dbReference type="eggNOG" id="KOG0058">
    <property type="taxonomic scope" value="Eukaryota"/>
</dbReference>
<feature type="transmembrane region" description="Helical" evidence="13">
    <location>
        <begin position="1239"/>
        <end position="1260"/>
    </location>
</feature>
<dbReference type="InParanoid" id="F0ZFF8"/>
<feature type="active site" description="Charge relay system" evidence="11">
    <location>
        <position position="515"/>
    </location>
</feature>
<dbReference type="GO" id="GO:0016020">
    <property type="term" value="C:membrane"/>
    <property type="evidence" value="ECO:0000318"/>
    <property type="project" value="GO_Central"/>
</dbReference>
<dbReference type="GO" id="GO:0004252">
    <property type="term" value="F:serine-type endopeptidase activity"/>
    <property type="evidence" value="ECO:0007669"/>
    <property type="project" value="UniProtKB-UniRule"/>
</dbReference>
<keyword evidence="6 11" id="KW-0378">Hydrolase</keyword>
<dbReference type="Gene3D" id="3.40.140.10">
    <property type="entry name" value="Cytidine Deaminase, domain 2"/>
    <property type="match status" value="1"/>
</dbReference>
<dbReference type="GO" id="GO:0016887">
    <property type="term" value="F:ATP hydrolysis activity"/>
    <property type="evidence" value="ECO:0007669"/>
    <property type="project" value="InterPro"/>
</dbReference>
<dbReference type="InterPro" id="IPR000555">
    <property type="entry name" value="JAMM/MPN+_dom"/>
</dbReference>
<dbReference type="GO" id="GO:0045595">
    <property type="term" value="P:regulation of cell differentiation"/>
    <property type="evidence" value="ECO:0007669"/>
    <property type="project" value="EnsemblProtists"/>
</dbReference>
<dbReference type="GO" id="GO:0140359">
    <property type="term" value="F:ABC-type transporter activity"/>
    <property type="evidence" value="ECO:0007669"/>
    <property type="project" value="InterPro"/>
</dbReference>
<gene>
    <name evidence="17" type="primary">TagA</name>
    <name evidence="17" type="ORF">DICPUDRAFT_150096</name>
</gene>
<feature type="domain" description="MPN" evidence="14">
    <location>
        <begin position="23"/>
        <end position="158"/>
    </location>
</feature>
<comment type="subcellular location">
    <subcellularLocation>
        <location evidence="1">Membrane</location>
        <topology evidence="1">Multi-pass membrane protein</topology>
    </subcellularLocation>
</comment>
<evidence type="ECO:0000259" key="14">
    <source>
        <dbReference type="PROSITE" id="PS50249"/>
    </source>
</evidence>
<feature type="compositionally biased region" description="Low complexity" evidence="12">
    <location>
        <begin position="1158"/>
        <end position="1167"/>
    </location>
</feature>
<feature type="transmembrane region" description="Helical" evidence="13">
    <location>
        <begin position="1461"/>
        <end position="1481"/>
    </location>
</feature>
<dbReference type="SUPFAM" id="SSF52743">
    <property type="entry name" value="Subtilisin-like"/>
    <property type="match status" value="1"/>
</dbReference>
<feature type="active site" description="Charge relay system" evidence="11">
    <location>
        <position position="830"/>
    </location>
</feature>
<evidence type="ECO:0000256" key="9">
    <source>
        <dbReference type="ARBA" id="ARBA00022989"/>
    </source>
</evidence>
<keyword evidence="10 13" id="KW-0472">Membrane</keyword>